<keyword evidence="3" id="KW-0539">Nucleus</keyword>
<dbReference type="InterPro" id="IPR030387">
    <property type="entry name" value="G_Bms1/Tsr1_dom"/>
</dbReference>
<accession>A0AA38CSX0</accession>
<dbReference type="GO" id="GO:0000462">
    <property type="term" value="P:maturation of SSU-rRNA from tricistronic rRNA transcript (SSU-rRNA, 5.8S rRNA, LSU-rRNA)"/>
    <property type="evidence" value="ECO:0007669"/>
    <property type="project" value="TreeGrafter"/>
</dbReference>
<feature type="non-terminal residue" evidence="7">
    <location>
        <position position="1"/>
    </location>
</feature>
<dbReference type="AlphaFoldDB" id="A0AA38CSX0"/>
<evidence type="ECO:0000256" key="5">
    <source>
        <dbReference type="SAM" id="MobiDB-lite"/>
    </source>
</evidence>
<comment type="caution">
    <text evidence="7">The sequence shown here is derived from an EMBL/GenBank/DDBJ whole genome shotgun (WGS) entry which is preliminary data.</text>
</comment>
<dbReference type="PROSITE" id="PS51714">
    <property type="entry name" value="G_BMS1"/>
    <property type="match status" value="1"/>
</dbReference>
<dbReference type="OMA" id="MNLPRFK"/>
<evidence type="ECO:0000256" key="1">
    <source>
        <dbReference type="ARBA" id="ARBA00004604"/>
    </source>
</evidence>
<comment type="similarity">
    <text evidence="4">Belongs to the TRAFAC class translation factor GTPase superfamily. Bms1-like GTPase family. TSR1 subfamily.</text>
</comment>
<evidence type="ECO:0000259" key="6">
    <source>
        <dbReference type="PROSITE" id="PS51714"/>
    </source>
</evidence>
<dbReference type="PANTHER" id="PTHR12858:SF1">
    <property type="entry name" value="PRE-RRNA-PROCESSING PROTEIN TSR1 HOMOLOG"/>
    <property type="match status" value="1"/>
</dbReference>
<dbReference type="SMART" id="SM00785">
    <property type="entry name" value="AARP2CN"/>
    <property type="match status" value="1"/>
</dbReference>
<evidence type="ECO:0000313" key="8">
    <source>
        <dbReference type="Proteomes" id="UP000824469"/>
    </source>
</evidence>
<dbReference type="SMART" id="SM01362">
    <property type="entry name" value="DUF663"/>
    <property type="match status" value="1"/>
</dbReference>
<sequence length="788" mass="88894">GLGLFYAMAGSRIQKNKPHKTRFASKSSRHAHKLSEPAAKAISKGSQHNISKGARAARLQRSKMVRDQKRAALLAEKRASNCSTSPPRILVLFPLSSNVQLTKLKQTLLSAIDADEQNMLNGSDSMHIDISDNGGSEAIMDVLCSSTCKLRSIVLEAPHGDLQSCLEMAKVADIIAFVASADGFSHGAAHNHYIDLIEVNAYLCLDPWVFPALSALITDLPMDQKKKQDAKKDCILRLASEFPEDCKILPADTKDDCQKLLRHFSEQRLSVPQWRNQRPFLMAQKVEFATSEQDLGRSTLLLSGYVRAHSLSVDQLVHVPGAGDYRLDQIDILEDPFPLNQCQKDKGDSMQLDDNSQSQKVIRSLLPNTLEQELIVVENVPDPLAGEQTWPTKEELAEADKNSGQKKLKKRALPRGMSDYQWMKLMMKNDTDDGSEPEDDMELDRRERKDNCPEETNKFEEASVAGDHASVSFSLRDYDEETQTDFMADDDNFTQEEMQAEIERLKEAHARDEEFPDEVETPIDVPARQRFARYRGLKSFRSSTWDAKESLPEEYARIFAFDNFARTHKHVLAKAKEIDSGKLDGCASIGAYVRLHIDGVPIDVATKLLHGYKKRPVIAFGLFQHETKMSVLHFSVKKHDSYKDPIKSKEPLIFHIGFRQFSARPIFSSDDINVDKHKLERFLHPGRFSVASVFAPICFPPLPVIVFKDMGESAGHKIAAVGLLRSVNPDRIVLKKVILTGYPQRVSKVKALVRFMFHSPDDVRWFKPVELWTKYGRHGRIKEPVGTH</sequence>
<evidence type="ECO:0000313" key="7">
    <source>
        <dbReference type="EMBL" id="KAH9303457.1"/>
    </source>
</evidence>
<evidence type="ECO:0000256" key="3">
    <source>
        <dbReference type="ARBA" id="ARBA00023242"/>
    </source>
</evidence>
<dbReference type="PANTHER" id="PTHR12858">
    <property type="entry name" value="RIBOSOME BIOGENESIS PROTEIN"/>
    <property type="match status" value="1"/>
</dbReference>
<dbReference type="Proteomes" id="UP000824469">
    <property type="component" value="Unassembled WGS sequence"/>
</dbReference>
<dbReference type="EMBL" id="JAHRHJ020000009">
    <property type="protein sequence ID" value="KAH9303457.1"/>
    <property type="molecule type" value="Genomic_DNA"/>
</dbReference>
<feature type="region of interest" description="Disordered" evidence="5">
    <location>
        <begin position="429"/>
        <end position="453"/>
    </location>
</feature>
<dbReference type="Pfam" id="PF08142">
    <property type="entry name" value="AARP2CN"/>
    <property type="match status" value="1"/>
</dbReference>
<feature type="region of interest" description="Disordered" evidence="5">
    <location>
        <begin position="24"/>
        <end position="62"/>
    </location>
</feature>
<feature type="non-terminal residue" evidence="7">
    <location>
        <position position="788"/>
    </location>
</feature>
<gene>
    <name evidence="7" type="ORF">KI387_015040</name>
</gene>
<proteinExistence type="inferred from homology"/>
<dbReference type="GO" id="GO:0034511">
    <property type="term" value="F:U3 snoRNA binding"/>
    <property type="evidence" value="ECO:0007669"/>
    <property type="project" value="TreeGrafter"/>
</dbReference>
<organism evidence="7 8">
    <name type="scientific">Taxus chinensis</name>
    <name type="common">Chinese yew</name>
    <name type="synonym">Taxus wallichiana var. chinensis</name>
    <dbReference type="NCBI Taxonomy" id="29808"/>
    <lineage>
        <taxon>Eukaryota</taxon>
        <taxon>Viridiplantae</taxon>
        <taxon>Streptophyta</taxon>
        <taxon>Embryophyta</taxon>
        <taxon>Tracheophyta</taxon>
        <taxon>Spermatophyta</taxon>
        <taxon>Pinopsida</taxon>
        <taxon>Pinidae</taxon>
        <taxon>Conifers II</taxon>
        <taxon>Cupressales</taxon>
        <taxon>Taxaceae</taxon>
        <taxon>Taxus</taxon>
    </lineage>
</organism>
<protein>
    <recommendedName>
        <fullName evidence="6">Bms1-type G domain-containing protein</fullName>
    </recommendedName>
</protein>
<keyword evidence="2" id="KW-0690">Ribosome biogenesis</keyword>
<dbReference type="Pfam" id="PF04950">
    <property type="entry name" value="RIBIOP_C"/>
    <property type="match status" value="1"/>
</dbReference>
<dbReference type="InterPro" id="IPR039761">
    <property type="entry name" value="Bms1/Tsr1"/>
</dbReference>
<dbReference type="GO" id="GO:0030688">
    <property type="term" value="C:preribosome, small subunit precursor"/>
    <property type="evidence" value="ECO:0007669"/>
    <property type="project" value="TreeGrafter"/>
</dbReference>
<feature type="domain" description="Bms1-type G" evidence="6">
    <location>
        <begin position="86"/>
        <end position="270"/>
    </location>
</feature>
<comment type="subcellular location">
    <subcellularLocation>
        <location evidence="1">Nucleus</location>
        <location evidence="1">Nucleolus</location>
    </subcellularLocation>
</comment>
<dbReference type="GO" id="GO:0000479">
    <property type="term" value="P:endonucleolytic cleavage of tricistronic rRNA transcript (SSU-rRNA, 5.8S rRNA, LSU-rRNA)"/>
    <property type="evidence" value="ECO:0007669"/>
    <property type="project" value="TreeGrafter"/>
</dbReference>
<feature type="compositionally biased region" description="Basic and acidic residues" evidence="5">
    <location>
        <begin position="443"/>
        <end position="453"/>
    </location>
</feature>
<dbReference type="GO" id="GO:0005730">
    <property type="term" value="C:nucleolus"/>
    <property type="evidence" value="ECO:0007669"/>
    <property type="project" value="UniProtKB-SubCell"/>
</dbReference>
<dbReference type="InterPro" id="IPR012948">
    <property type="entry name" value="AARP2CN"/>
</dbReference>
<name>A0AA38CSX0_TAXCH</name>
<evidence type="ECO:0000256" key="2">
    <source>
        <dbReference type="ARBA" id="ARBA00022517"/>
    </source>
</evidence>
<evidence type="ECO:0000256" key="4">
    <source>
        <dbReference type="ARBA" id="ARBA00038288"/>
    </source>
</evidence>
<keyword evidence="8" id="KW-1185">Reference proteome</keyword>
<dbReference type="GO" id="GO:0005525">
    <property type="term" value="F:GTP binding"/>
    <property type="evidence" value="ECO:0007669"/>
    <property type="project" value="TreeGrafter"/>
</dbReference>
<feature type="compositionally biased region" description="Acidic residues" evidence="5">
    <location>
        <begin position="432"/>
        <end position="442"/>
    </location>
</feature>
<dbReference type="GO" id="GO:0003924">
    <property type="term" value="F:GTPase activity"/>
    <property type="evidence" value="ECO:0007669"/>
    <property type="project" value="TreeGrafter"/>
</dbReference>
<dbReference type="InterPro" id="IPR007034">
    <property type="entry name" value="BMS1_TSR1_C"/>
</dbReference>
<reference evidence="7 8" key="1">
    <citation type="journal article" date="2021" name="Nat. Plants">
        <title>The Taxus genome provides insights into paclitaxel biosynthesis.</title>
        <authorList>
            <person name="Xiong X."/>
            <person name="Gou J."/>
            <person name="Liao Q."/>
            <person name="Li Y."/>
            <person name="Zhou Q."/>
            <person name="Bi G."/>
            <person name="Li C."/>
            <person name="Du R."/>
            <person name="Wang X."/>
            <person name="Sun T."/>
            <person name="Guo L."/>
            <person name="Liang H."/>
            <person name="Lu P."/>
            <person name="Wu Y."/>
            <person name="Zhang Z."/>
            <person name="Ro D.K."/>
            <person name="Shang Y."/>
            <person name="Huang S."/>
            <person name="Yan J."/>
        </authorList>
    </citation>
    <scope>NUCLEOTIDE SEQUENCE [LARGE SCALE GENOMIC DNA]</scope>
    <source>
        <strain evidence="7">Ta-2019</strain>
    </source>
</reference>